<keyword evidence="3" id="KW-1185">Reference proteome</keyword>
<dbReference type="Proteomes" id="UP000306477">
    <property type="component" value="Unassembled WGS sequence"/>
</dbReference>
<evidence type="ECO:0000313" key="2">
    <source>
        <dbReference type="EMBL" id="THE11218.1"/>
    </source>
</evidence>
<evidence type="ECO:0000256" key="1">
    <source>
        <dbReference type="SAM" id="Phobius"/>
    </source>
</evidence>
<name>A0A4S3PP35_9BACI</name>
<dbReference type="OrthoDB" id="1927595at2"/>
<keyword evidence="1" id="KW-1133">Transmembrane helix</keyword>
<protein>
    <recommendedName>
        <fullName evidence="4">DUF5316 domain-containing protein</fullName>
    </recommendedName>
</protein>
<dbReference type="AlphaFoldDB" id="A0A4S3PP35"/>
<evidence type="ECO:0000313" key="3">
    <source>
        <dbReference type="Proteomes" id="UP000306477"/>
    </source>
</evidence>
<keyword evidence="1" id="KW-0472">Membrane</keyword>
<feature type="transmembrane region" description="Helical" evidence="1">
    <location>
        <begin position="31"/>
        <end position="53"/>
    </location>
</feature>
<dbReference type="Pfam" id="PF17247">
    <property type="entry name" value="DUF5316"/>
    <property type="match status" value="1"/>
</dbReference>
<dbReference type="InterPro" id="IPR035167">
    <property type="entry name" value="DUF5316"/>
</dbReference>
<keyword evidence="1" id="KW-0812">Transmembrane</keyword>
<gene>
    <name evidence="2" type="ORF">E1I69_15845</name>
</gene>
<comment type="caution">
    <text evidence="2">The sequence shown here is derived from an EMBL/GenBank/DDBJ whole genome shotgun (WGS) entry which is preliminary data.</text>
</comment>
<feature type="transmembrane region" description="Helical" evidence="1">
    <location>
        <begin position="74"/>
        <end position="96"/>
    </location>
</feature>
<reference evidence="2 3" key="1">
    <citation type="journal article" date="2019" name="Indoor Air">
        <title>Impacts of indoor surface finishes on bacterial viability.</title>
        <authorList>
            <person name="Hu J."/>
            <person name="Maamar S.B."/>
            <person name="Glawe A.J."/>
            <person name="Gottel N."/>
            <person name="Gilbert J.A."/>
            <person name="Hartmann E.M."/>
        </authorList>
    </citation>
    <scope>NUCLEOTIDE SEQUENCE [LARGE SCALE GENOMIC DNA]</scope>
    <source>
        <strain evidence="2 3">AF060A6</strain>
    </source>
</reference>
<sequence length="97" mass="10780">MRVGLILGIVSSGLLLLIGLSTHQFETYSVISGTLGIICFLLAGIVSDSFISGDRARANYYTESRQDRKKRIRYSYLFFLLGAPNLLVAIVLTLNYM</sequence>
<accession>A0A4S3PP35</accession>
<organism evidence="2 3">
    <name type="scientific">Bacillus timonensis</name>
    <dbReference type="NCBI Taxonomy" id="1033734"/>
    <lineage>
        <taxon>Bacteria</taxon>
        <taxon>Bacillati</taxon>
        <taxon>Bacillota</taxon>
        <taxon>Bacilli</taxon>
        <taxon>Bacillales</taxon>
        <taxon>Bacillaceae</taxon>
        <taxon>Bacillus</taxon>
    </lineage>
</organism>
<dbReference type="EMBL" id="SLUB01000032">
    <property type="protein sequence ID" value="THE11218.1"/>
    <property type="molecule type" value="Genomic_DNA"/>
</dbReference>
<proteinExistence type="predicted"/>
<dbReference type="RefSeq" id="WP_136380541.1">
    <property type="nucleotide sequence ID" value="NZ_SLUB01000032.1"/>
</dbReference>
<evidence type="ECO:0008006" key="4">
    <source>
        <dbReference type="Google" id="ProtNLM"/>
    </source>
</evidence>